<evidence type="ECO:0000256" key="9">
    <source>
        <dbReference type="ARBA" id="ARBA00034881"/>
    </source>
</evidence>
<dbReference type="InterPro" id="IPR047261">
    <property type="entry name" value="MRM1_MeTrfase_dom"/>
</dbReference>
<dbReference type="Gene3D" id="3.30.1330.30">
    <property type="match status" value="1"/>
</dbReference>
<dbReference type="InterPro" id="IPR004441">
    <property type="entry name" value="rRNA_MeTrfase_TrmH"/>
</dbReference>
<reference evidence="12" key="1">
    <citation type="submission" date="2013-05" db="EMBL/GenBank/DDBJ databases">
        <title>The Genome sequence of Mucor circinelloides f. circinelloides 1006PhL.</title>
        <authorList>
            <consortium name="The Broad Institute Genomics Platform"/>
            <person name="Cuomo C."/>
            <person name="Earl A."/>
            <person name="Findley K."/>
            <person name="Lee S.C."/>
            <person name="Walker B."/>
            <person name="Young S."/>
            <person name="Zeng Q."/>
            <person name="Gargeya S."/>
            <person name="Fitzgerald M."/>
            <person name="Haas B."/>
            <person name="Abouelleil A."/>
            <person name="Allen A.W."/>
            <person name="Alvarado L."/>
            <person name="Arachchi H.M."/>
            <person name="Berlin A.M."/>
            <person name="Chapman S.B."/>
            <person name="Gainer-Dewar J."/>
            <person name="Goldberg J."/>
            <person name="Griggs A."/>
            <person name="Gujja S."/>
            <person name="Hansen M."/>
            <person name="Howarth C."/>
            <person name="Imamovic A."/>
            <person name="Ireland A."/>
            <person name="Larimer J."/>
            <person name="McCowan C."/>
            <person name="Murphy C."/>
            <person name="Pearson M."/>
            <person name="Poon T.W."/>
            <person name="Priest M."/>
            <person name="Roberts A."/>
            <person name="Saif S."/>
            <person name="Shea T."/>
            <person name="Sisk P."/>
            <person name="Sykes S."/>
            <person name="Wortman J."/>
            <person name="Nusbaum C."/>
            <person name="Birren B."/>
        </authorList>
    </citation>
    <scope>NUCLEOTIDE SEQUENCE [LARGE SCALE GENOMIC DNA]</scope>
    <source>
        <strain evidence="12">1006PhL</strain>
    </source>
</reference>
<dbReference type="InParanoid" id="S2JRH8"/>
<sequence>MSTAAATRIVKTFKSTARSFSSVGYRKPYNSSIKTKSPSFEATSNPWDHVYGVSSVLSALKAKKRQTLDTVYIQETDEKKTTQKKDSSLISEILSIAKTENIHAIAVDKGRLNNLTDNKPHQGVVLKASPRNPIEISVLSAINGSEYEALPRINKRGSEQDRETKSASAASIQFKTPTSRMPFWIALDEVQDPQNLGSIMRTAYFFGVDGVLLCSKNSAPLSPAVSKVSSGAIEMMDIYSTPNLVKLLKESHANGWEIVGAAGDANPSLNLSQFRDACQKPVILVLGNEGTGLRTNVKNGCNAFVSIPSAIGDASFNGSVDSLNVGVAAGVLISTALF</sequence>
<evidence type="ECO:0000256" key="5">
    <source>
        <dbReference type="ARBA" id="ARBA00022679"/>
    </source>
</evidence>
<keyword evidence="3" id="KW-0698">rRNA processing</keyword>
<evidence type="ECO:0000313" key="12">
    <source>
        <dbReference type="Proteomes" id="UP000014254"/>
    </source>
</evidence>
<proteinExistence type="inferred from homology"/>
<dbReference type="NCBIfam" id="TIGR00186">
    <property type="entry name" value="rRNA_methyl_3"/>
    <property type="match status" value="1"/>
</dbReference>
<dbReference type="OrthoDB" id="270651at2759"/>
<evidence type="ECO:0000256" key="8">
    <source>
        <dbReference type="ARBA" id="ARBA00023128"/>
    </source>
</evidence>
<organism evidence="11 12">
    <name type="scientific">Mucor circinelloides f. circinelloides (strain 1006PhL)</name>
    <name type="common">Mucormycosis agent</name>
    <name type="synonym">Calyptromyces circinelloides</name>
    <dbReference type="NCBI Taxonomy" id="1220926"/>
    <lineage>
        <taxon>Eukaryota</taxon>
        <taxon>Fungi</taxon>
        <taxon>Fungi incertae sedis</taxon>
        <taxon>Mucoromycota</taxon>
        <taxon>Mucoromycotina</taxon>
        <taxon>Mucoromycetes</taxon>
        <taxon>Mucorales</taxon>
        <taxon>Mucorineae</taxon>
        <taxon>Mucoraceae</taxon>
        <taxon>Mucor</taxon>
    </lineage>
</organism>
<dbReference type="EMBL" id="KE124117">
    <property type="protein sequence ID" value="EPB82375.1"/>
    <property type="molecule type" value="Genomic_DNA"/>
</dbReference>
<evidence type="ECO:0000313" key="11">
    <source>
        <dbReference type="EMBL" id="EPB82375.1"/>
    </source>
</evidence>
<dbReference type="OMA" id="RKYAHVH"/>
<protein>
    <recommendedName>
        <fullName evidence="9">rRNA methyltransferase 1, mitochondrial</fullName>
    </recommendedName>
</protein>
<dbReference type="AlphaFoldDB" id="S2JRH8"/>
<dbReference type="GO" id="GO:0005739">
    <property type="term" value="C:mitochondrion"/>
    <property type="evidence" value="ECO:0007669"/>
    <property type="project" value="UniProtKB-SubCell"/>
</dbReference>
<accession>S2JRH8</accession>
<dbReference type="VEuPathDB" id="FungiDB:HMPREF1544_10876"/>
<dbReference type="InterPro" id="IPR029064">
    <property type="entry name" value="Ribosomal_eL30-like_sf"/>
</dbReference>
<keyword evidence="8" id="KW-0496">Mitochondrion</keyword>
<dbReference type="STRING" id="1220926.S2JRH8"/>
<feature type="domain" description="RNA 2-O ribose methyltransferase substrate binding" evidence="10">
    <location>
        <begin position="49"/>
        <end position="134"/>
    </location>
</feature>
<dbReference type="InterPro" id="IPR013123">
    <property type="entry name" value="SpoU_subst-bd"/>
</dbReference>
<name>S2JRH8_MUCC1</name>
<dbReference type="InterPro" id="IPR047182">
    <property type="entry name" value="MRM1"/>
</dbReference>
<dbReference type="CDD" id="cd18105">
    <property type="entry name" value="SpoU-like_MRM1"/>
    <property type="match status" value="1"/>
</dbReference>
<evidence type="ECO:0000256" key="7">
    <source>
        <dbReference type="ARBA" id="ARBA00022946"/>
    </source>
</evidence>
<comment type="subcellular location">
    <subcellularLocation>
        <location evidence="1">Mitochondrion</location>
    </subcellularLocation>
</comment>
<dbReference type="eggNOG" id="KOG0838">
    <property type="taxonomic scope" value="Eukaryota"/>
</dbReference>
<dbReference type="SMART" id="SM00967">
    <property type="entry name" value="SpoU_sub_bind"/>
    <property type="match status" value="1"/>
</dbReference>
<dbReference type="InterPro" id="IPR029028">
    <property type="entry name" value="Alpha/beta_knot_MTases"/>
</dbReference>
<keyword evidence="4 11" id="KW-0489">Methyltransferase</keyword>
<dbReference type="FunCoup" id="S2JRH8">
    <property type="interactions" value="244"/>
</dbReference>
<dbReference type="Gene3D" id="3.40.1280.10">
    <property type="match status" value="1"/>
</dbReference>
<evidence type="ECO:0000259" key="10">
    <source>
        <dbReference type="SMART" id="SM00967"/>
    </source>
</evidence>
<dbReference type="PANTHER" id="PTHR46103">
    <property type="entry name" value="RRNA METHYLTRANSFERASE 1, MITOCHONDRIAL"/>
    <property type="match status" value="1"/>
</dbReference>
<keyword evidence="12" id="KW-1185">Reference proteome</keyword>
<evidence type="ECO:0000256" key="2">
    <source>
        <dbReference type="ARBA" id="ARBA00007228"/>
    </source>
</evidence>
<dbReference type="InterPro" id="IPR001537">
    <property type="entry name" value="SpoU_MeTrfase"/>
</dbReference>
<dbReference type="Proteomes" id="UP000014254">
    <property type="component" value="Unassembled WGS sequence"/>
</dbReference>
<evidence type="ECO:0000256" key="3">
    <source>
        <dbReference type="ARBA" id="ARBA00022552"/>
    </source>
</evidence>
<comment type="similarity">
    <text evidence="2">Belongs to the class IV-like SAM-binding methyltransferase superfamily. RNA methyltransferase TrmH family.</text>
</comment>
<dbReference type="Pfam" id="PF00588">
    <property type="entry name" value="SpoU_methylase"/>
    <property type="match status" value="1"/>
</dbReference>
<dbReference type="Pfam" id="PF08032">
    <property type="entry name" value="SpoU_sub_bind"/>
    <property type="match status" value="1"/>
</dbReference>
<dbReference type="PANTHER" id="PTHR46103:SF1">
    <property type="entry name" value="RRNA METHYLTRANSFERASE 1, MITOCHONDRIAL"/>
    <property type="match status" value="1"/>
</dbReference>
<dbReference type="SUPFAM" id="SSF55315">
    <property type="entry name" value="L30e-like"/>
    <property type="match status" value="1"/>
</dbReference>
<keyword evidence="5 11" id="KW-0808">Transferase</keyword>
<gene>
    <name evidence="11" type="ORF">HMPREF1544_10876</name>
</gene>
<dbReference type="SUPFAM" id="SSF75217">
    <property type="entry name" value="alpha/beta knot"/>
    <property type="match status" value="1"/>
</dbReference>
<evidence type="ECO:0000256" key="4">
    <source>
        <dbReference type="ARBA" id="ARBA00022603"/>
    </source>
</evidence>
<dbReference type="GO" id="GO:0003723">
    <property type="term" value="F:RNA binding"/>
    <property type="evidence" value="ECO:0007669"/>
    <property type="project" value="InterPro"/>
</dbReference>
<evidence type="ECO:0000256" key="1">
    <source>
        <dbReference type="ARBA" id="ARBA00004173"/>
    </source>
</evidence>
<dbReference type="InterPro" id="IPR029026">
    <property type="entry name" value="tRNA_m1G_MTases_N"/>
</dbReference>
<dbReference type="GO" id="GO:0016435">
    <property type="term" value="F:rRNA (guanine) methyltransferase activity"/>
    <property type="evidence" value="ECO:0007669"/>
    <property type="project" value="TreeGrafter"/>
</dbReference>
<keyword evidence="7" id="KW-0809">Transit peptide</keyword>
<keyword evidence="6" id="KW-0949">S-adenosyl-L-methionine</keyword>
<evidence type="ECO:0000256" key="6">
    <source>
        <dbReference type="ARBA" id="ARBA00022691"/>
    </source>
</evidence>